<dbReference type="OrthoDB" id="10262320at2759"/>
<dbReference type="Proteomes" id="UP000701801">
    <property type="component" value="Unassembled WGS sequence"/>
</dbReference>
<accession>A0A9N9LRQ9</accession>
<proteinExistence type="predicted"/>
<protein>
    <submittedName>
        <fullName evidence="1">Uncharacterized protein</fullName>
    </submittedName>
</protein>
<dbReference type="EMBL" id="CAJVRM010000357">
    <property type="protein sequence ID" value="CAG8980105.1"/>
    <property type="molecule type" value="Genomic_DNA"/>
</dbReference>
<sequence length="83" mass="9570">MFALGCGFLNTCRFADVDGKLTVRPASHIDQSILQRRHLEKRLTRSSEGRKYQYADEKRAFCKIAEQRIEGNPLKTSLRQTGR</sequence>
<reference evidence="1" key="1">
    <citation type="submission" date="2021-07" db="EMBL/GenBank/DDBJ databases">
        <authorList>
            <person name="Durling M."/>
        </authorList>
    </citation>
    <scope>NUCLEOTIDE SEQUENCE</scope>
</reference>
<keyword evidence="2" id="KW-1185">Reference proteome</keyword>
<comment type="caution">
    <text evidence="1">The sequence shown here is derived from an EMBL/GenBank/DDBJ whole genome shotgun (WGS) entry which is preliminary data.</text>
</comment>
<name>A0A9N9LRQ9_9HELO</name>
<evidence type="ECO:0000313" key="1">
    <source>
        <dbReference type="EMBL" id="CAG8980105.1"/>
    </source>
</evidence>
<dbReference type="AlphaFoldDB" id="A0A9N9LRQ9"/>
<gene>
    <name evidence="1" type="ORF">HYALB_00013557</name>
</gene>
<organism evidence="1 2">
    <name type="scientific">Hymenoscyphus albidus</name>
    <dbReference type="NCBI Taxonomy" id="595503"/>
    <lineage>
        <taxon>Eukaryota</taxon>
        <taxon>Fungi</taxon>
        <taxon>Dikarya</taxon>
        <taxon>Ascomycota</taxon>
        <taxon>Pezizomycotina</taxon>
        <taxon>Leotiomycetes</taxon>
        <taxon>Helotiales</taxon>
        <taxon>Helotiaceae</taxon>
        <taxon>Hymenoscyphus</taxon>
    </lineage>
</organism>
<evidence type="ECO:0000313" key="2">
    <source>
        <dbReference type="Proteomes" id="UP000701801"/>
    </source>
</evidence>